<gene>
    <name evidence="1" type="ORF">SAMN02745704_00463</name>
</gene>
<dbReference type="EMBL" id="FUYC01000002">
    <property type="protein sequence ID" value="SKA73380.1"/>
    <property type="molecule type" value="Genomic_DNA"/>
</dbReference>
<dbReference type="Proteomes" id="UP000190027">
    <property type="component" value="Unassembled WGS sequence"/>
</dbReference>
<sequence>MSTKLERRSMMMGELIGKLHRRTLADRLTWTTGPDRSDVRTSLAGYVVKLRCQETPPLPEADGSIPAPQANYHLVISSESTGEMVDKAVISGVSPLARQKDVIAELYDHAYEQATGVEKALTAILDELDAD</sequence>
<proteinExistence type="predicted"/>
<evidence type="ECO:0000313" key="2">
    <source>
        <dbReference type="Proteomes" id="UP000190027"/>
    </source>
</evidence>
<name>A0A1T4W7Y6_9BACT</name>
<accession>A0A1T4W7Y6</accession>
<organism evidence="1 2">
    <name type="scientific">Paucidesulfovibrio gracilis DSM 16080</name>
    <dbReference type="NCBI Taxonomy" id="1121449"/>
    <lineage>
        <taxon>Bacteria</taxon>
        <taxon>Pseudomonadati</taxon>
        <taxon>Thermodesulfobacteriota</taxon>
        <taxon>Desulfovibrionia</taxon>
        <taxon>Desulfovibrionales</taxon>
        <taxon>Desulfovibrionaceae</taxon>
        <taxon>Paucidesulfovibrio</taxon>
    </lineage>
</organism>
<keyword evidence="2" id="KW-1185">Reference proteome</keyword>
<dbReference type="AlphaFoldDB" id="A0A1T4W7Y6"/>
<dbReference type="STRING" id="1121449.SAMN02745704_00463"/>
<dbReference type="RefSeq" id="WP_078716058.1">
    <property type="nucleotide sequence ID" value="NZ_FUYC01000002.1"/>
</dbReference>
<evidence type="ECO:0000313" key="1">
    <source>
        <dbReference type="EMBL" id="SKA73380.1"/>
    </source>
</evidence>
<dbReference type="OrthoDB" id="9835554at2"/>
<protein>
    <submittedName>
        <fullName evidence="1">Uncharacterized protein</fullName>
    </submittedName>
</protein>
<reference evidence="1 2" key="1">
    <citation type="submission" date="2017-02" db="EMBL/GenBank/DDBJ databases">
        <authorList>
            <person name="Peterson S.W."/>
        </authorList>
    </citation>
    <scope>NUCLEOTIDE SEQUENCE [LARGE SCALE GENOMIC DNA]</scope>
    <source>
        <strain evidence="1 2">DSM 16080</strain>
    </source>
</reference>